<proteinExistence type="predicted"/>
<sequence length="257" mass="28005">MRGAIGVVVLLVALLLPSAALAGTTLRVLFVGNSLTYYNDLPSTFATLYQAAAPDARIETELLAQGGGRLRERLQDGVLAKLLAEHRYDVVVLQELGGLPLCPDDFPSCRDAPAALRESVELVRAHGARAVWFATWQASPEAQRELSLRVRALSHSLQLETVDIGAMLQRVSPTARTRLLHDDGHPDYLGTWLIAAALVDRLAQAPLPDSAPPSCGWQWRDGALDARRPASQQTTTRAPCHHPDDTQWRALRAAIHP</sequence>
<comment type="caution">
    <text evidence="1">The sequence shown here is derived from an EMBL/GenBank/DDBJ whole genome shotgun (WGS) entry which is preliminary data.</text>
</comment>
<dbReference type="EMBL" id="JBHSNM010000004">
    <property type="protein sequence ID" value="MFC5570962.1"/>
    <property type="molecule type" value="Genomic_DNA"/>
</dbReference>
<gene>
    <name evidence="1" type="ORF">ACFPN1_12905</name>
</gene>
<keyword evidence="2" id="KW-1185">Reference proteome</keyword>
<name>A0ABW0SPE8_9GAMM</name>
<dbReference type="SUPFAM" id="SSF52266">
    <property type="entry name" value="SGNH hydrolase"/>
    <property type="match status" value="1"/>
</dbReference>
<dbReference type="Proteomes" id="UP001596036">
    <property type="component" value="Unassembled WGS sequence"/>
</dbReference>
<dbReference type="InterPro" id="IPR036514">
    <property type="entry name" value="SGNH_hydro_sf"/>
</dbReference>
<dbReference type="Gene3D" id="3.40.50.1110">
    <property type="entry name" value="SGNH hydrolase"/>
    <property type="match status" value="1"/>
</dbReference>
<evidence type="ECO:0000313" key="2">
    <source>
        <dbReference type="Proteomes" id="UP001596036"/>
    </source>
</evidence>
<protein>
    <submittedName>
        <fullName evidence="1">SGNH/GDSL hydrolase family protein</fullName>
    </submittedName>
</protein>
<dbReference type="GO" id="GO:0016787">
    <property type="term" value="F:hydrolase activity"/>
    <property type="evidence" value="ECO:0007669"/>
    <property type="project" value="UniProtKB-KW"/>
</dbReference>
<organism evidence="1 2">
    <name type="scientific">Lysobacter yangpyeongensis</name>
    <dbReference type="NCBI Taxonomy" id="346182"/>
    <lineage>
        <taxon>Bacteria</taxon>
        <taxon>Pseudomonadati</taxon>
        <taxon>Pseudomonadota</taxon>
        <taxon>Gammaproteobacteria</taxon>
        <taxon>Lysobacterales</taxon>
        <taxon>Lysobacteraceae</taxon>
        <taxon>Lysobacter</taxon>
    </lineage>
</organism>
<dbReference type="RefSeq" id="WP_386755492.1">
    <property type="nucleotide sequence ID" value="NZ_JBHSNM010000004.1"/>
</dbReference>
<reference evidence="2" key="1">
    <citation type="journal article" date="2019" name="Int. J. Syst. Evol. Microbiol.">
        <title>The Global Catalogue of Microorganisms (GCM) 10K type strain sequencing project: providing services to taxonomists for standard genome sequencing and annotation.</title>
        <authorList>
            <consortium name="The Broad Institute Genomics Platform"/>
            <consortium name="The Broad Institute Genome Sequencing Center for Infectious Disease"/>
            <person name="Wu L."/>
            <person name="Ma J."/>
        </authorList>
    </citation>
    <scope>NUCLEOTIDE SEQUENCE [LARGE SCALE GENOMIC DNA]</scope>
    <source>
        <strain evidence="2">KACC 11407</strain>
    </source>
</reference>
<accession>A0ABW0SPE8</accession>
<evidence type="ECO:0000313" key="1">
    <source>
        <dbReference type="EMBL" id="MFC5570962.1"/>
    </source>
</evidence>
<keyword evidence="1" id="KW-0378">Hydrolase</keyword>
<dbReference type="CDD" id="cd00229">
    <property type="entry name" value="SGNH_hydrolase"/>
    <property type="match status" value="1"/>
</dbReference>